<proteinExistence type="predicted"/>
<sequence length="84" mass="9548">MERLPWRRFRSVAGTRRSSGSSGISILSESTWTSDTTTSPSCIADPLFSENLIIRHGNIKPKHLSIEWPQFWLLLASHATYVFN</sequence>
<evidence type="ECO:0000313" key="1">
    <source>
        <dbReference type="EMBL" id="MXU85098.1"/>
    </source>
</evidence>
<reference evidence="1" key="1">
    <citation type="submission" date="2019-12" db="EMBL/GenBank/DDBJ databases">
        <title>An insight into the sialome of adult female Ixodes ricinus ticks feeding for 6 days.</title>
        <authorList>
            <person name="Perner J."/>
            <person name="Ribeiro J.M.C."/>
        </authorList>
    </citation>
    <scope>NUCLEOTIDE SEQUENCE</scope>
    <source>
        <strain evidence="1">Semi-engorged</strain>
        <tissue evidence="1">Salivary glands</tissue>
    </source>
</reference>
<accession>A0A6B0U0L0</accession>
<dbReference type="AlphaFoldDB" id="A0A6B0U0L0"/>
<name>A0A6B0U0L0_IXORI</name>
<organism evidence="1">
    <name type="scientific">Ixodes ricinus</name>
    <name type="common">Common tick</name>
    <name type="synonym">Acarus ricinus</name>
    <dbReference type="NCBI Taxonomy" id="34613"/>
    <lineage>
        <taxon>Eukaryota</taxon>
        <taxon>Metazoa</taxon>
        <taxon>Ecdysozoa</taxon>
        <taxon>Arthropoda</taxon>
        <taxon>Chelicerata</taxon>
        <taxon>Arachnida</taxon>
        <taxon>Acari</taxon>
        <taxon>Parasitiformes</taxon>
        <taxon>Ixodida</taxon>
        <taxon>Ixodoidea</taxon>
        <taxon>Ixodidae</taxon>
        <taxon>Ixodinae</taxon>
        <taxon>Ixodes</taxon>
    </lineage>
</organism>
<protein>
    <submittedName>
        <fullName evidence="1">Uncharacterized protein</fullName>
    </submittedName>
</protein>
<dbReference type="EMBL" id="GIFC01003015">
    <property type="protein sequence ID" value="MXU85098.1"/>
    <property type="molecule type" value="Transcribed_RNA"/>
</dbReference>